<dbReference type="SUPFAM" id="SSF109604">
    <property type="entry name" value="HD-domain/PDEase-like"/>
    <property type="match status" value="1"/>
</dbReference>
<organism evidence="2 3">
    <name type="scientific">Streptomyces pseudovenezuelae</name>
    <dbReference type="NCBI Taxonomy" id="67350"/>
    <lineage>
        <taxon>Bacteria</taxon>
        <taxon>Bacillati</taxon>
        <taxon>Actinomycetota</taxon>
        <taxon>Actinomycetes</taxon>
        <taxon>Kitasatosporales</taxon>
        <taxon>Streptomycetaceae</taxon>
        <taxon>Streptomyces</taxon>
        <taxon>Streptomyces aurantiacus group</taxon>
    </lineage>
</organism>
<dbReference type="InterPro" id="IPR003607">
    <property type="entry name" value="HD/PDEase_dom"/>
</dbReference>
<sequence>MTSTPAMADELGFKDWPEPERARGRLAATLATTIYAGHVRDQGTPYISHPVRVVAILRDELGVTDPELLVLGLLHDALEIAPTAERLIASQLGPALTQRLRSMTPDHRLEQRRKQPWDSDIWHNKIRCLGPEELLTRLADRIDNLRDLRHSPDPDRRARFLDSLTSTYLPLAEESRDVSAALRAAYEVLHAEYRQQAEAGT</sequence>
<dbReference type="SMART" id="SM00471">
    <property type="entry name" value="HDc"/>
    <property type="match status" value="1"/>
</dbReference>
<protein>
    <submittedName>
        <fullName evidence="2">(P)ppGpp synthase/HD superfamily hydrolase</fullName>
        <ecNumber evidence="2">3.1.7.2</ecNumber>
    </submittedName>
</protein>
<proteinExistence type="predicted"/>
<feature type="domain" description="HD/PDEase" evidence="1">
    <location>
        <begin position="42"/>
        <end position="154"/>
    </location>
</feature>
<gene>
    <name evidence="2" type="ORF">M2283_004002</name>
</gene>
<dbReference type="InterPro" id="IPR052194">
    <property type="entry name" value="MESH1"/>
</dbReference>
<name>A0ABT6LL58_9ACTN</name>
<keyword evidence="3" id="KW-1185">Reference proteome</keyword>
<dbReference type="GO" id="GO:0008893">
    <property type="term" value="F:guanosine-3',5'-bis(diphosphate) 3'-diphosphatase activity"/>
    <property type="evidence" value="ECO:0007669"/>
    <property type="project" value="UniProtKB-EC"/>
</dbReference>
<dbReference type="Pfam" id="PF13328">
    <property type="entry name" value="HD_4"/>
    <property type="match status" value="1"/>
</dbReference>
<dbReference type="EMBL" id="JARXVH010000005">
    <property type="protein sequence ID" value="MDH6216685.1"/>
    <property type="molecule type" value="Genomic_DNA"/>
</dbReference>
<dbReference type="RefSeq" id="WP_280877615.1">
    <property type="nucleotide sequence ID" value="NZ_JARXVH010000005.1"/>
</dbReference>
<evidence type="ECO:0000259" key="1">
    <source>
        <dbReference type="SMART" id="SM00471"/>
    </source>
</evidence>
<dbReference type="Gene3D" id="1.10.3210.10">
    <property type="entry name" value="Hypothetical protein af1432"/>
    <property type="match status" value="1"/>
</dbReference>
<dbReference type="PANTHER" id="PTHR46246">
    <property type="entry name" value="GUANOSINE-3',5'-BIS(DIPHOSPHATE) 3'-PYROPHOSPHOHYDROLASE MESH1"/>
    <property type="match status" value="1"/>
</dbReference>
<accession>A0ABT6LL58</accession>
<dbReference type="PANTHER" id="PTHR46246:SF1">
    <property type="entry name" value="GUANOSINE-3',5'-BIS(DIPHOSPHATE) 3'-PYROPHOSPHOHYDROLASE MESH1"/>
    <property type="match status" value="1"/>
</dbReference>
<evidence type="ECO:0000313" key="2">
    <source>
        <dbReference type="EMBL" id="MDH6216685.1"/>
    </source>
</evidence>
<evidence type="ECO:0000313" key="3">
    <source>
        <dbReference type="Proteomes" id="UP001160499"/>
    </source>
</evidence>
<comment type="caution">
    <text evidence="2">The sequence shown here is derived from an EMBL/GenBank/DDBJ whole genome shotgun (WGS) entry which is preliminary data.</text>
</comment>
<reference evidence="2 3" key="1">
    <citation type="submission" date="2023-04" db="EMBL/GenBank/DDBJ databases">
        <title>Forest soil microbial communities from Buena Vista Peninsula, Colon Province, Panama.</title>
        <authorList>
            <person name="Bouskill N."/>
        </authorList>
    </citation>
    <scope>NUCLEOTIDE SEQUENCE [LARGE SCALE GENOMIC DNA]</scope>
    <source>
        <strain evidence="2 3">GGS1</strain>
    </source>
</reference>
<dbReference type="EC" id="3.1.7.2" evidence="2"/>
<dbReference type="Proteomes" id="UP001160499">
    <property type="component" value="Unassembled WGS sequence"/>
</dbReference>
<keyword evidence="2" id="KW-0378">Hydrolase</keyword>